<dbReference type="OrthoDB" id="77038at2759"/>
<sequence length="205" mass="22390">MQAITNERSWTDLVEEVALIESPCLPLSAECDHDMVNWEEVGSMFSDFLGDEPSSEQALAPIPLPDFDWSDLIAAFTTPNHMETKPMVFVTSSPSPHNTRRSKSTISTTSPNKKCPKKCSEPACWNKVRSRGYCKMHGGGKRCLFSGCDTCSVGGYYCIKHGGGKKTAMHMILVFATIPVLQYCFSCASSPVAAATGLVWPIQLA</sequence>
<proteinExistence type="predicted"/>
<accession>A0A024UCY2</accession>
<dbReference type="RefSeq" id="XP_008867692.1">
    <property type="nucleotide sequence ID" value="XM_008869470.1"/>
</dbReference>
<organism evidence="2">
    <name type="scientific">Aphanomyces invadans</name>
    <dbReference type="NCBI Taxonomy" id="157072"/>
    <lineage>
        <taxon>Eukaryota</taxon>
        <taxon>Sar</taxon>
        <taxon>Stramenopiles</taxon>
        <taxon>Oomycota</taxon>
        <taxon>Saprolegniomycetes</taxon>
        <taxon>Saprolegniales</taxon>
        <taxon>Verrucalvaceae</taxon>
        <taxon>Aphanomyces</taxon>
    </lineage>
</organism>
<gene>
    <name evidence="2" type="ORF">H310_04919</name>
</gene>
<dbReference type="AlphaFoldDB" id="A0A024UCY2"/>
<dbReference type="GeneID" id="20081969"/>
<evidence type="ECO:0000256" key="1">
    <source>
        <dbReference type="SAM" id="MobiDB-lite"/>
    </source>
</evidence>
<protein>
    <submittedName>
        <fullName evidence="2">Uncharacterized protein</fullName>
    </submittedName>
</protein>
<reference evidence="2" key="1">
    <citation type="submission" date="2013-12" db="EMBL/GenBank/DDBJ databases">
        <title>The Genome Sequence of Aphanomyces invadans NJM9701.</title>
        <authorList>
            <consortium name="The Broad Institute Genomics Platform"/>
            <person name="Russ C."/>
            <person name="Tyler B."/>
            <person name="van West P."/>
            <person name="Dieguez-Uribeondo J."/>
            <person name="Young S.K."/>
            <person name="Zeng Q."/>
            <person name="Gargeya S."/>
            <person name="Fitzgerald M."/>
            <person name="Abouelleil A."/>
            <person name="Alvarado L."/>
            <person name="Chapman S.B."/>
            <person name="Gainer-Dewar J."/>
            <person name="Goldberg J."/>
            <person name="Griggs A."/>
            <person name="Gujja S."/>
            <person name="Hansen M."/>
            <person name="Howarth C."/>
            <person name="Imamovic A."/>
            <person name="Ireland A."/>
            <person name="Larimer J."/>
            <person name="McCowan C."/>
            <person name="Murphy C."/>
            <person name="Pearson M."/>
            <person name="Poon T.W."/>
            <person name="Priest M."/>
            <person name="Roberts A."/>
            <person name="Saif S."/>
            <person name="Shea T."/>
            <person name="Sykes S."/>
            <person name="Wortman J."/>
            <person name="Nusbaum C."/>
            <person name="Birren B."/>
        </authorList>
    </citation>
    <scope>NUCLEOTIDE SEQUENCE [LARGE SCALE GENOMIC DNA]</scope>
    <source>
        <strain evidence="2">NJM9701</strain>
    </source>
</reference>
<name>A0A024UCY2_9STRA</name>
<feature type="region of interest" description="Disordered" evidence="1">
    <location>
        <begin position="90"/>
        <end position="109"/>
    </location>
</feature>
<dbReference type="EMBL" id="KI913959">
    <property type="protein sequence ID" value="ETW03463.1"/>
    <property type="molecule type" value="Genomic_DNA"/>
</dbReference>
<evidence type="ECO:0000313" key="2">
    <source>
        <dbReference type="EMBL" id="ETW03463.1"/>
    </source>
</evidence>
<dbReference type="VEuPathDB" id="FungiDB:H310_04919"/>